<dbReference type="AlphaFoldDB" id="A0A392RUZ3"/>
<evidence type="ECO:0000313" key="2">
    <source>
        <dbReference type="Proteomes" id="UP000265520"/>
    </source>
</evidence>
<protein>
    <submittedName>
        <fullName evidence="1">Uncharacterized protein</fullName>
    </submittedName>
</protein>
<comment type="caution">
    <text evidence="1">The sequence shown here is derived from an EMBL/GenBank/DDBJ whole genome shotgun (WGS) entry which is preliminary data.</text>
</comment>
<accession>A0A392RUZ3</accession>
<evidence type="ECO:0000313" key="1">
    <source>
        <dbReference type="EMBL" id="MCI39416.1"/>
    </source>
</evidence>
<dbReference type="EMBL" id="LXQA010267106">
    <property type="protein sequence ID" value="MCI39416.1"/>
    <property type="molecule type" value="Genomic_DNA"/>
</dbReference>
<organism evidence="1 2">
    <name type="scientific">Trifolium medium</name>
    <dbReference type="NCBI Taxonomy" id="97028"/>
    <lineage>
        <taxon>Eukaryota</taxon>
        <taxon>Viridiplantae</taxon>
        <taxon>Streptophyta</taxon>
        <taxon>Embryophyta</taxon>
        <taxon>Tracheophyta</taxon>
        <taxon>Spermatophyta</taxon>
        <taxon>Magnoliopsida</taxon>
        <taxon>eudicotyledons</taxon>
        <taxon>Gunneridae</taxon>
        <taxon>Pentapetalae</taxon>
        <taxon>rosids</taxon>
        <taxon>fabids</taxon>
        <taxon>Fabales</taxon>
        <taxon>Fabaceae</taxon>
        <taxon>Papilionoideae</taxon>
        <taxon>50 kb inversion clade</taxon>
        <taxon>NPAAA clade</taxon>
        <taxon>Hologalegina</taxon>
        <taxon>IRL clade</taxon>
        <taxon>Trifolieae</taxon>
        <taxon>Trifolium</taxon>
    </lineage>
</organism>
<feature type="non-terminal residue" evidence="1">
    <location>
        <position position="55"/>
    </location>
</feature>
<name>A0A392RUZ3_9FABA</name>
<sequence length="55" mass="6334">MWSAELSENESETAHDLQLILDQIRPGREGSDRRKWKTHAAGFFTVKAAYVMLQN</sequence>
<keyword evidence="2" id="KW-1185">Reference proteome</keyword>
<dbReference type="Proteomes" id="UP000265520">
    <property type="component" value="Unassembled WGS sequence"/>
</dbReference>
<proteinExistence type="predicted"/>
<reference evidence="1 2" key="1">
    <citation type="journal article" date="2018" name="Front. Plant Sci.">
        <title>Red Clover (Trifolium pratense) and Zigzag Clover (T. medium) - A Picture of Genomic Similarities and Differences.</title>
        <authorList>
            <person name="Dluhosova J."/>
            <person name="Istvanek J."/>
            <person name="Nedelnik J."/>
            <person name="Repkova J."/>
        </authorList>
    </citation>
    <scope>NUCLEOTIDE SEQUENCE [LARGE SCALE GENOMIC DNA]</scope>
    <source>
        <strain evidence="2">cv. 10/8</strain>
        <tissue evidence="1">Leaf</tissue>
    </source>
</reference>